<feature type="transmembrane region" description="Helical" evidence="1">
    <location>
        <begin position="64"/>
        <end position="88"/>
    </location>
</feature>
<evidence type="ECO:0000313" key="3">
    <source>
        <dbReference type="Proteomes" id="UP000504638"/>
    </source>
</evidence>
<dbReference type="RefSeq" id="XP_033538692.1">
    <property type="nucleotide sequence ID" value="XM_033683193.1"/>
</dbReference>
<evidence type="ECO:0000313" key="4">
    <source>
        <dbReference type="RefSeq" id="XP_033538692.1"/>
    </source>
</evidence>
<keyword evidence="3" id="KW-1185">Reference proteome</keyword>
<proteinExistence type="predicted"/>
<evidence type="ECO:0000256" key="1">
    <source>
        <dbReference type="SAM" id="Phobius"/>
    </source>
</evidence>
<reference evidence="4" key="3">
    <citation type="submission" date="2025-04" db="UniProtKB">
        <authorList>
            <consortium name="RefSeq"/>
        </authorList>
    </citation>
    <scope>IDENTIFICATION</scope>
    <source>
        <strain evidence="4">CBS 781.70</strain>
    </source>
</reference>
<dbReference type="OrthoDB" id="4167046at2759"/>
<keyword evidence="1" id="KW-0812">Transmembrane</keyword>
<evidence type="ECO:0000313" key="2">
    <source>
        <dbReference type="EMBL" id="KAF1817061.1"/>
    </source>
</evidence>
<keyword evidence="1" id="KW-1133">Transmembrane helix</keyword>
<sequence>MSTIFVELFHLPISFILYRRGGHHPVAALVMAILLFGGWVNITWLRTLDFLALEVSVTDTWLGLSYSSVAVGSFISLTYTVYLGYAAAAVHKWRRVQKEAKYVTKGGEFES</sequence>
<reference evidence="4" key="2">
    <citation type="submission" date="2020-04" db="EMBL/GenBank/DDBJ databases">
        <authorList>
            <consortium name="NCBI Genome Project"/>
        </authorList>
    </citation>
    <scope>NUCLEOTIDE SEQUENCE</scope>
    <source>
        <strain evidence="4">CBS 781.70</strain>
    </source>
</reference>
<feature type="transmembrane region" description="Helical" evidence="1">
    <location>
        <begin position="26"/>
        <end position="44"/>
    </location>
</feature>
<dbReference type="Proteomes" id="UP000504638">
    <property type="component" value="Unplaced"/>
</dbReference>
<organism evidence="2">
    <name type="scientific">Eremomyces bilateralis CBS 781.70</name>
    <dbReference type="NCBI Taxonomy" id="1392243"/>
    <lineage>
        <taxon>Eukaryota</taxon>
        <taxon>Fungi</taxon>
        <taxon>Dikarya</taxon>
        <taxon>Ascomycota</taxon>
        <taxon>Pezizomycotina</taxon>
        <taxon>Dothideomycetes</taxon>
        <taxon>Dothideomycetes incertae sedis</taxon>
        <taxon>Eremomycetales</taxon>
        <taxon>Eremomycetaceae</taxon>
        <taxon>Eremomyces</taxon>
    </lineage>
</organism>
<protein>
    <submittedName>
        <fullName evidence="2 4">Uncharacterized protein</fullName>
    </submittedName>
</protein>
<dbReference type="GeneID" id="54423763"/>
<dbReference type="AlphaFoldDB" id="A0A6G1GGM9"/>
<keyword evidence="1" id="KW-0472">Membrane</keyword>
<name>A0A6G1GGM9_9PEZI</name>
<dbReference type="EMBL" id="ML975149">
    <property type="protein sequence ID" value="KAF1817061.1"/>
    <property type="molecule type" value="Genomic_DNA"/>
</dbReference>
<gene>
    <name evidence="2 4" type="ORF">P152DRAFT_7129</name>
</gene>
<reference evidence="2 4" key="1">
    <citation type="submission" date="2020-01" db="EMBL/GenBank/DDBJ databases">
        <authorList>
            <consortium name="DOE Joint Genome Institute"/>
            <person name="Haridas S."/>
            <person name="Albert R."/>
            <person name="Binder M."/>
            <person name="Bloem J."/>
            <person name="Labutti K."/>
            <person name="Salamov A."/>
            <person name="Andreopoulos B."/>
            <person name="Baker S.E."/>
            <person name="Barry K."/>
            <person name="Bills G."/>
            <person name="Bluhm B.H."/>
            <person name="Cannon C."/>
            <person name="Castanera R."/>
            <person name="Culley D.E."/>
            <person name="Daum C."/>
            <person name="Ezra D."/>
            <person name="Gonzalez J.B."/>
            <person name="Henrissat B."/>
            <person name="Kuo A."/>
            <person name="Liang C."/>
            <person name="Lipzen A."/>
            <person name="Lutzoni F."/>
            <person name="Magnuson J."/>
            <person name="Mondo S."/>
            <person name="Nolan M."/>
            <person name="Ohm R."/>
            <person name="Pangilinan J."/>
            <person name="Park H.-J."/>
            <person name="Ramirez L."/>
            <person name="Alfaro M."/>
            <person name="Sun H."/>
            <person name="Tritt A."/>
            <person name="Yoshinaga Y."/>
            <person name="Zwiers L.-H."/>
            <person name="Turgeon B.G."/>
            <person name="Goodwin S.B."/>
            <person name="Spatafora J.W."/>
            <person name="Crous P.W."/>
            <person name="Grigoriev I.V."/>
        </authorList>
    </citation>
    <scope>NUCLEOTIDE SEQUENCE</scope>
    <source>
        <strain evidence="2 4">CBS 781.70</strain>
    </source>
</reference>
<accession>A0A6G1GGM9</accession>